<dbReference type="RefSeq" id="WP_111434611.1">
    <property type="nucleotide sequence ID" value="NZ_JACIGG010000008.1"/>
</dbReference>
<comment type="caution">
    <text evidence="2">The sequence shown here is derived from an EMBL/GenBank/DDBJ whole genome shotgun (WGS) entry which is preliminary data.</text>
</comment>
<evidence type="ECO:0000259" key="1">
    <source>
        <dbReference type="Pfam" id="PF00535"/>
    </source>
</evidence>
<name>A0A327JKF0_9HYPH</name>
<dbReference type="InterPro" id="IPR001173">
    <property type="entry name" value="Glyco_trans_2-like"/>
</dbReference>
<proteinExistence type="predicted"/>
<keyword evidence="3" id="KW-1185">Reference proteome</keyword>
<gene>
    <name evidence="2" type="ORF">CH339_12030</name>
</gene>
<dbReference type="InterPro" id="IPR050834">
    <property type="entry name" value="Glycosyltransf_2"/>
</dbReference>
<organism evidence="2 3">
    <name type="scientific">Rhodobium orientis</name>
    <dbReference type="NCBI Taxonomy" id="34017"/>
    <lineage>
        <taxon>Bacteria</taxon>
        <taxon>Pseudomonadati</taxon>
        <taxon>Pseudomonadota</taxon>
        <taxon>Alphaproteobacteria</taxon>
        <taxon>Hyphomicrobiales</taxon>
        <taxon>Rhodobiaceae</taxon>
        <taxon>Rhodobium</taxon>
    </lineage>
</organism>
<dbReference type="AlphaFoldDB" id="A0A327JKF0"/>
<sequence>MNRTPVATVVVPAYNCQATIAETLRSILNQTFTDLELIVVDDGSKDATVDVIRDFGDERIRLIRQQNRGLAGAHNTGIHHARGRYVAFCDADDLWLPEKLELHIAHMDARPEVGISFSGSALIDQHGRPLGISQQPKLRDITAADVFKRNPIGNGSTPVMRREALDAIAFRPVGETERDWWFDETFRQSDDIEGWLRFILSADWLIEGIPGDLTLYRIHTGALSANVEAQFATWCRMKDKIAAISPMLVRKHGATAEAYQLRYLARRAVSSRDSKRAAGLMRRSLGTSPRPLVEEPVKTVVTLAAAELLSLLGQNIYGRIESRLLSRKAA</sequence>
<accession>A0A327JKF0</accession>
<dbReference type="OrthoDB" id="9807795at2"/>
<feature type="domain" description="Glycosyltransferase 2-like" evidence="1">
    <location>
        <begin position="8"/>
        <end position="166"/>
    </location>
</feature>
<evidence type="ECO:0000313" key="2">
    <source>
        <dbReference type="EMBL" id="RAI26910.1"/>
    </source>
</evidence>
<reference evidence="2 3" key="1">
    <citation type="submission" date="2017-07" db="EMBL/GenBank/DDBJ databases">
        <title>Draft Genome Sequences of Select Purple Nonsulfur Bacteria.</title>
        <authorList>
            <person name="Lasarre B."/>
            <person name="Mckinlay J.B."/>
        </authorList>
    </citation>
    <scope>NUCLEOTIDE SEQUENCE [LARGE SCALE GENOMIC DNA]</scope>
    <source>
        <strain evidence="2 3">DSM 11290</strain>
    </source>
</reference>
<dbReference type="Proteomes" id="UP000249299">
    <property type="component" value="Unassembled WGS sequence"/>
</dbReference>
<dbReference type="Gene3D" id="3.90.550.10">
    <property type="entry name" value="Spore Coat Polysaccharide Biosynthesis Protein SpsA, Chain A"/>
    <property type="match status" value="1"/>
</dbReference>
<keyword evidence="2" id="KW-0808">Transferase</keyword>
<protein>
    <submittedName>
        <fullName evidence="2">Glucosyl transferase</fullName>
    </submittedName>
</protein>
<dbReference type="PANTHER" id="PTHR43685:SF11">
    <property type="entry name" value="GLYCOSYLTRANSFERASE TAGX-RELATED"/>
    <property type="match status" value="1"/>
</dbReference>
<evidence type="ECO:0000313" key="3">
    <source>
        <dbReference type="Proteomes" id="UP000249299"/>
    </source>
</evidence>
<dbReference type="Pfam" id="PF00535">
    <property type="entry name" value="Glycos_transf_2"/>
    <property type="match status" value="1"/>
</dbReference>
<dbReference type="SUPFAM" id="SSF53448">
    <property type="entry name" value="Nucleotide-diphospho-sugar transferases"/>
    <property type="match status" value="1"/>
</dbReference>
<dbReference type="PANTHER" id="PTHR43685">
    <property type="entry name" value="GLYCOSYLTRANSFERASE"/>
    <property type="match status" value="1"/>
</dbReference>
<dbReference type="GO" id="GO:0016740">
    <property type="term" value="F:transferase activity"/>
    <property type="evidence" value="ECO:0007669"/>
    <property type="project" value="UniProtKB-KW"/>
</dbReference>
<dbReference type="EMBL" id="NPEV01000024">
    <property type="protein sequence ID" value="RAI26910.1"/>
    <property type="molecule type" value="Genomic_DNA"/>
</dbReference>
<dbReference type="InterPro" id="IPR029044">
    <property type="entry name" value="Nucleotide-diphossugar_trans"/>
</dbReference>